<keyword evidence="17" id="KW-1185">Reference proteome</keyword>
<keyword evidence="3" id="KW-0808">Transferase</keyword>
<accession>A0AAD8TZU0</accession>
<feature type="region of interest" description="Disordered" evidence="13">
    <location>
        <begin position="423"/>
        <end position="450"/>
    </location>
</feature>
<keyword evidence="7" id="KW-0833">Ubl conjugation pathway</keyword>
<protein>
    <recommendedName>
        <fullName evidence="15">RING-type domain-containing protein</fullName>
    </recommendedName>
</protein>
<evidence type="ECO:0000256" key="4">
    <source>
        <dbReference type="ARBA" id="ARBA00022692"/>
    </source>
</evidence>
<feature type="transmembrane region" description="Helical" evidence="14">
    <location>
        <begin position="124"/>
        <end position="148"/>
    </location>
</feature>
<dbReference type="GO" id="GO:0008270">
    <property type="term" value="F:zinc ion binding"/>
    <property type="evidence" value="ECO:0007669"/>
    <property type="project" value="UniProtKB-KW"/>
</dbReference>
<feature type="region of interest" description="Disordered" evidence="13">
    <location>
        <begin position="16"/>
        <end position="50"/>
    </location>
</feature>
<evidence type="ECO:0000256" key="11">
    <source>
        <dbReference type="ARBA" id="ARBA00024209"/>
    </source>
</evidence>
<dbReference type="InterPro" id="IPR001841">
    <property type="entry name" value="Znf_RING"/>
</dbReference>
<evidence type="ECO:0000256" key="2">
    <source>
        <dbReference type="ARBA" id="ARBA00004906"/>
    </source>
</evidence>
<keyword evidence="5" id="KW-0479">Metal-binding</keyword>
<evidence type="ECO:0000256" key="13">
    <source>
        <dbReference type="SAM" id="MobiDB-lite"/>
    </source>
</evidence>
<evidence type="ECO:0000256" key="10">
    <source>
        <dbReference type="ARBA" id="ARBA00023136"/>
    </source>
</evidence>
<evidence type="ECO:0000256" key="3">
    <source>
        <dbReference type="ARBA" id="ARBA00022679"/>
    </source>
</evidence>
<dbReference type="AlphaFoldDB" id="A0AAD8TZU0"/>
<dbReference type="PANTHER" id="PTHR45768">
    <property type="entry name" value="E3 UBIQUITIN-PROTEIN LIGASE RNF13-LIKE"/>
    <property type="match status" value="1"/>
</dbReference>
<keyword evidence="9 14" id="KW-1133">Transmembrane helix</keyword>
<name>A0AAD8TZU0_LOLMU</name>
<evidence type="ECO:0000256" key="8">
    <source>
        <dbReference type="ARBA" id="ARBA00022833"/>
    </source>
</evidence>
<keyword evidence="8" id="KW-0862">Zinc</keyword>
<evidence type="ECO:0000313" key="17">
    <source>
        <dbReference type="Proteomes" id="UP001231189"/>
    </source>
</evidence>
<evidence type="ECO:0000256" key="1">
    <source>
        <dbReference type="ARBA" id="ARBA00004167"/>
    </source>
</evidence>
<comment type="subcellular location">
    <subcellularLocation>
        <location evidence="1">Membrane</location>
        <topology evidence="1">Single-pass membrane protein</topology>
    </subcellularLocation>
</comment>
<keyword evidence="4 14" id="KW-0812">Transmembrane</keyword>
<keyword evidence="6 12" id="KW-0863">Zinc-finger</keyword>
<comment type="similarity">
    <text evidence="11">Belongs to the RING-type zinc finger family. ATL subfamily.</text>
</comment>
<sequence>MAAARCGHFASSFAADSARATRRSGSSSSSGFDSSSGVVAPMPRQRGRPLRCGDRRGFLRPAAPAAAAGLVVVGAGSKSPLRGHGGGCCCVRNRRVEWNMLPGLSPPPSLVPSVSPAATQSSSIGASIAIVAVVLIATTLLTCCIGVLCRSSRHRRKSCSSFSRRSSSSSPKPSSSAASEMNAEVFVSGLELPVPSAPCLPEVEKLILELLSQPPVLVHPGSRMFCCICGQFFVPGDLIMALPVCSHKFHQSCIISRIRQPAAPSCCPFCDAPITIPCTDKTDLAPAYCSDQYDIEAQIMTTPAPPGEEVAEAVGGSRGWLRYSLDRLSGSWRGCSSNHATAVVVPVPLQHTTRSWRLDNMGHLGTDSNGIQMQSGEEVEAIGGSQGWLRSYLATLSNTWSGRSDSPSSTVVLPLSSGRATESLSQVPSGCGGTGSWSRSWDLEAAEQRT</sequence>
<dbReference type="GO" id="GO:0016020">
    <property type="term" value="C:membrane"/>
    <property type="evidence" value="ECO:0007669"/>
    <property type="project" value="UniProtKB-SubCell"/>
</dbReference>
<evidence type="ECO:0000256" key="9">
    <source>
        <dbReference type="ARBA" id="ARBA00022989"/>
    </source>
</evidence>
<organism evidence="16 17">
    <name type="scientific">Lolium multiflorum</name>
    <name type="common">Italian ryegrass</name>
    <name type="synonym">Lolium perenne subsp. multiflorum</name>
    <dbReference type="NCBI Taxonomy" id="4521"/>
    <lineage>
        <taxon>Eukaryota</taxon>
        <taxon>Viridiplantae</taxon>
        <taxon>Streptophyta</taxon>
        <taxon>Embryophyta</taxon>
        <taxon>Tracheophyta</taxon>
        <taxon>Spermatophyta</taxon>
        <taxon>Magnoliopsida</taxon>
        <taxon>Liliopsida</taxon>
        <taxon>Poales</taxon>
        <taxon>Poaceae</taxon>
        <taxon>BOP clade</taxon>
        <taxon>Pooideae</taxon>
        <taxon>Poodae</taxon>
        <taxon>Poeae</taxon>
        <taxon>Poeae Chloroplast Group 2 (Poeae type)</taxon>
        <taxon>Loliodinae</taxon>
        <taxon>Loliinae</taxon>
        <taxon>Lolium</taxon>
    </lineage>
</organism>
<evidence type="ECO:0000256" key="12">
    <source>
        <dbReference type="PROSITE-ProRule" id="PRU00175"/>
    </source>
</evidence>
<dbReference type="PROSITE" id="PS50089">
    <property type="entry name" value="ZF_RING_2"/>
    <property type="match status" value="1"/>
</dbReference>
<keyword evidence="10 14" id="KW-0472">Membrane</keyword>
<comment type="pathway">
    <text evidence="2">Protein modification; protein ubiquitination.</text>
</comment>
<evidence type="ECO:0000313" key="16">
    <source>
        <dbReference type="EMBL" id="KAK1696266.1"/>
    </source>
</evidence>
<evidence type="ECO:0000256" key="5">
    <source>
        <dbReference type="ARBA" id="ARBA00022723"/>
    </source>
</evidence>
<dbReference type="SMART" id="SM00184">
    <property type="entry name" value="RING"/>
    <property type="match status" value="1"/>
</dbReference>
<dbReference type="GO" id="GO:0016740">
    <property type="term" value="F:transferase activity"/>
    <property type="evidence" value="ECO:0007669"/>
    <property type="project" value="UniProtKB-KW"/>
</dbReference>
<dbReference type="EMBL" id="JAUUTY010000001">
    <property type="protein sequence ID" value="KAK1696266.1"/>
    <property type="molecule type" value="Genomic_DNA"/>
</dbReference>
<dbReference type="PANTHER" id="PTHR45768:SF15">
    <property type="entry name" value="OS05G0352750 PROTEIN"/>
    <property type="match status" value="1"/>
</dbReference>
<evidence type="ECO:0000256" key="6">
    <source>
        <dbReference type="ARBA" id="ARBA00022771"/>
    </source>
</evidence>
<dbReference type="GO" id="GO:0016567">
    <property type="term" value="P:protein ubiquitination"/>
    <property type="evidence" value="ECO:0007669"/>
    <property type="project" value="TreeGrafter"/>
</dbReference>
<dbReference type="CDD" id="cd16448">
    <property type="entry name" value="RING-H2"/>
    <property type="match status" value="1"/>
</dbReference>
<feature type="compositionally biased region" description="Low complexity" evidence="13">
    <location>
        <begin position="16"/>
        <end position="37"/>
    </location>
</feature>
<dbReference type="SUPFAM" id="SSF57850">
    <property type="entry name" value="RING/U-box"/>
    <property type="match status" value="1"/>
</dbReference>
<gene>
    <name evidence="16" type="ORF">QYE76_012963</name>
</gene>
<dbReference type="Proteomes" id="UP001231189">
    <property type="component" value="Unassembled WGS sequence"/>
</dbReference>
<dbReference type="Gene3D" id="3.30.40.10">
    <property type="entry name" value="Zinc/RING finger domain, C3HC4 (zinc finger)"/>
    <property type="match status" value="1"/>
</dbReference>
<dbReference type="InterPro" id="IPR013083">
    <property type="entry name" value="Znf_RING/FYVE/PHD"/>
</dbReference>
<proteinExistence type="inferred from homology"/>
<comment type="caution">
    <text evidence="16">The sequence shown here is derived from an EMBL/GenBank/DDBJ whole genome shotgun (WGS) entry which is preliminary data.</text>
</comment>
<reference evidence="16" key="1">
    <citation type="submission" date="2023-07" db="EMBL/GenBank/DDBJ databases">
        <title>A chromosome-level genome assembly of Lolium multiflorum.</title>
        <authorList>
            <person name="Chen Y."/>
            <person name="Copetti D."/>
            <person name="Kolliker R."/>
            <person name="Studer B."/>
        </authorList>
    </citation>
    <scope>NUCLEOTIDE SEQUENCE</scope>
    <source>
        <strain evidence="16">02402/16</strain>
        <tissue evidence="16">Leaf</tissue>
    </source>
</reference>
<evidence type="ECO:0000256" key="7">
    <source>
        <dbReference type="ARBA" id="ARBA00022786"/>
    </source>
</evidence>
<evidence type="ECO:0000259" key="15">
    <source>
        <dbReference type="PROSITE" id="PS50089"/>
    </source>
</evidence>
<evidence type="ECO:0000256" key="14">
    <source>
        <dbReference type="SAM" id="Phobius"/>
    </source>
</evidence>
<feature type="domain" description="RING-type" evidence="15">
    <location>
        <begin position="226"/>
        <end position="271"/>
    </location>
</feature>